<dbReference type="Pfam" id="PF07261">
    <property type="entry name" value="DnaB_2"/>
    <property type="match status" value="1"/>
</dbReference>
<evidence type="ECO:0000313" key="5">
    <source>
        <dbReference type="EMBL" id="RPA57222.1"/>
    </source>
</evidence>
<dbReference type="InterPro" id="IPR058660">
    <property type="entry name" value="WHD_DnaB"/>
</dbReference>
<feature type="region of interest" description="Disordered" evidence="2">
    <location>
        <begin position="462"/>
        <end position="515"/>
    </location>
</feature>
<feature type="domain" description="DnaB/C C-terminal" evidence="3">
    <location>
        <begin position="381"/>
        <end position="454"/>
    </location>
</feature>
<evidence type="ECO:0000259" key="3">
    <source>
        <dbReference type="Pfam" id="PF07261"/>
    </source>
</evidence>
<dbReference type="InterPro" id="IPR006343">
    <property type="entry name" value="DnaB/C_C"/>
</dbReference>
<evidence type="ECO:0000313" key="6">
    <source>
        <dbReference type="Proteomes" id="UP000273977"/>
    </source>
</evidence>
<gene>
    <name evidence="5" type="ORF">EF384_08250</name>
</gene>
<proteinExistence type="inferred from homology"/>
<reference evidence="5 6" key="1">
    <citation type="submission" date="2018-11" db="EMBL/GenBank/DDBJ databases">
        <title>Aerococcus sp. SJQ22, whole genome shotgun sequence.</title>
        <authorList>
            <person name="Sun L."/>
            <person name="Gao X."/>
            <person name="Chen W."/>
            <person name="Huang K."/>
        </authorList>
    </citation>
    <scope>NUCLEOTIDE SEQUENCE [LARGE SCALE GENOMIC DNA]</scope>
    <source>
        <strain evidence="5 6">SJQ22</strain>
    </source>
</reference>
<dbReference type="AlphaFoldDB" id="A0A3N4G2Q4"/>
<dbReference type="RefSeq" id="WP_123781038.1">
    <property type="nucleotide sequence ID" value="NZ_RKMG01000031.1"/>
</dbReference>
<feature type="compositionally biased region" description="Polar residues" evidence="2">
    <location>
        <begin position="293"/>
        <end position="317"/>
    </location>
</feature>
<dbReference type="Proteomes" id="UP000273977">
    <property type="component" value="Unassembled WGS sequence"/>
</dbReference>
<comment type="caution">
    <text evidence="5">The sequence shown here is derived from an EMBL/GenBank/DDBJ whole genome shotgun (WGS) entry which is preliminary data.</text>
</comment>
<sequence>MTNYPWQNLDPKGLVQITQPQWISDIDQQVLLHLYQPIIGGAAYALYQTLYANIEKATNVSKQIRHHDLMEQMVWGKEPYIKARRNLEAIGLLQVFEQKAPAQSSNAVTVYQLQAPLNSKTIFADPIMSTLLMDRLGQPRYNQLIAKFSYDMPVDVEDGSWTDVTATFKDVFRLPSQYYPIPSETEDQLISQNRQTKAVQIKDHNLNIGLLKELMQSSFISEKALTDAVIDMAISLNQIYGYDEVDIQKLATAAADLRTNTIDLAKMQRLAVDQASDQSSQQANQTQQSSSSPTTGGVTNANTSATKGSGSNVSANDSGAANGAMNGTGASSKTGLTDRITATEANQSATRAKWQQLGLDQEALEFADFAKSYPPIAFASSIKEQKGGYLTKAESNTITELIRRNIISPAVMNIMIQYVLLELDEPNLSRSFLERIADDWKQQKISEPEAAMLYLKKRQKDNAEQYEKRQKNRISKGRYQTQKESVKPKWLDEASRKEKYEKTPTSASIADESEKLANQENAATINAKEAEIRQLMQALELKEGE</sequence>
<evidence type="ECO:0000256" key="1">
    <source>
        <dbReference type="ARBA" id="ARBA00093462"/>
    </source>
</evidence>
<feature type="compositionally biased region" description="Basic and acidic residues" evidence="2">
    <location>
        <begin position="484"/>
        <end position="502"/>
    </location>
</feature>
<comment type="similarity">
    <text evidence="1">Belongs to the DnaB/DnaD family.</text>
</comment>
<evidence type="ECO:0000259" key="4">
    <source>
        <dbReference type="Pfam" id="PF25888"/>
    </source>
</evidence>
<dbReference type="OrthoDB" id="2082007at2"/>
<feature type="domain" description="Replicative helicase loading/DNA remodeling protein DnaB N-terminal winged helix" evidence="4">
    <location>
        <begin position="19"/>
        <end position="269"/>
    </location>
</feature>
<protein>
    <submittedName>
        <fullName evidence="5">Replication initiation and membrane attachment protein</fullName>
    </submittedName>
</protein>
<feature type="compositionally biased region" description="Low complexity" evidence="2">
    <location>
        <begin position="273"/>
        <end position="292"/>
    </location>
</feature>
<feature type="compositionally biased region" description="Low complexity" evidence="2">
    <location>
        <begin position="318"/>
        <end position="332"/>
    </location>
</feature>
<dbReference type="EMBL" id="RKMG01000031">
    <property type="protein sequence ID" value="RPA57222.1"/>
    <property type="molecule type" value="Genomic_DNA"/>
</dbReference>
<organism evidence="5 6">
    <name type="scientific">Aerococcus agrisoli</name>
    <dbReference type="NCBI Taxonomy" id="2487350"/>
    <lineage>
        <taxon>Bacteria</taxon>
        <taxon>Bacillati</taxon>
        <taxon>Bacillota</taxon>
        <taxon>Bacilli</taxon>
        <taxon>Lactobacillales</taxon>
        <taxon>Aerococcaceae</taxon>
        <taxon>Aerococcus</taxon>
    </lineage>
</organism>
<accession>A0A3N4G2Q4</accession>
<dbReference type="Pfam" id="PF25888">
    <property type="entry name" value="WHD_DnaB"/>
    <property type="match status" value="1"/>
</dbReference>
<name>A0A3N4G2Q4_9LACT</name>
<evidence type="ECO:0000256" key="2">
    <source>
        <dbReference type="SAM" id="MobiDB-lite"/>
    </source>
</evidence>
<feature type="region of interest" description="Disordered" evidence="2">
    <location>
        <begin position="273"/>
        <end position="337"/>
    </location>
</feature>
<keyword evidence="6" id="KW-1185">Reference proteome</keyword>